<evidence type="ECO:0000256" key="6">
    <source>
        <dbReference type="ARBA" id="ARBA00023136"/>
    </source>
</evidence>
<dbReference type="GO" id="GO:0009279">
    <property type="term" value="C:cell outer membrane"/>
    <property type="evidence" value="ECO:0007669"/>
    <property type="project" value="UniProtKB-SubCell"/>
</dbReference>
<evidence type="ECO:0000256" key="4">
    <source>
        <dbReference type="ARBA" id="ARBA00022452"/>
    </source>
</evidence>
<proteinExistence type="inferred from homology"/>
<dbReference type="Gene3D" id="1.20.1600.10">
    <property type="entry name" value="Outer membrane efflux proteins (OEP)"/>
    <property type="match status" value="1"/>
</dbReference>
<evidence type="ECO:0000256" key="2">
    <source>
        <dbReference type="ARBA" id="ARBA00007613"/>
    </source>
</evidence>
<feature type="chain" id="PRO_5012049209" description="Transporter" evidence="8">
    <location>
        <begin position="19"/>
        <end position="453"/>
    </location>
</feature>
<dbReference type="OrthoDB" id="5417214at2"/>
<dbReference type="Proteomes" id="UP000186074">
    <property type="component" value="Chromosome"/>
</dbReference>
<keyword evidence="4" id="KW-1134">Transmembrane beta strand</keyword>
<keyword evidence="7" id="KW-0998">Cell outer membrane</keyword>
<dbReference type="Pfam" id="PF02321">
    <property type="entry name" value="OEP"/>
    <property type="match status" value="2"/>
</dbReference>
<protein>
    <recommendedName>
        <fullName evidence="11">Transporter</fullName>
    </recommendedName>
</protein>
<name>A0A1P8KPT6_9BACT</name>
<organism evidence="9 10">
    <name type="scientific">Poseidonibacter parvus</name>
    <dbReference type="NCBI Taxonomy" id="1850254"/>
    <lineage>
        <taxon>Bacteria</taxon>
        <taxon>Pseudomonadati</taxon>
        <taxon>Campylobacterota</taxon>
        <taxon>Epsilonproteobacteria</taxon>
        <taxon>Campylobacterales</taxon>
        <taxon>Arcobacteraceae</taxon>
        <taxon>Poseidonibacter</taxon>
    </lineage>
</organism>
<dbReference type="GO" id="GO:0015562">
    <property type="term" value="F:efflux transmembrane transporter activity"/>
    <property type="evidence" value="ECO:0007669"/>
    <property type="project" value="InterPro"/>
</dbReference>
<keyword evidence="3" id="KW-0813">Transport</keyword>
<dbReference type="InterPro" id="IPR051906">
    <property type="entry name" value="TolC-like"/>
</dbReference>
<dbReference type="GO" id="GO:0015288">
    <property type="term" value="F:porin activity"/>
    <property type="evidence" value="ECO:0007669"/>
    <property type="project" value="TreeGrafter"/>
</dbReference>
<dbReference type="GO" id="GO:1990281">
    <property type="term" value="C:efflux pump complex"/>
    <property type="evidence" value="ECO:0007669"/>
    <property type="project" value="TreeGrafter"/>
</dbReference>
<dbReference type="SUPFAM" id="SSF56954">
    <property type="entry name" value="Outer membrane efflux proteins (OEP)"/>
    <property type="match status" value="1"/>
</dbReference>
<keyword evidence="10" id="KW-1185">Reference proteome</keyword>
<accession>A0A1P8KPT6</accession>
<dbReference type="InterPro" id="IPR003423">
    <property type="entry name" value="OMP_efflux"/>
</dbReference>
<comment type="similarity">
    <text evidence="2">Belongs to the outer membrane factor (OMF) (TC 1.B.17) family.</text>
</comment>
<keyword evidence="8" id="KW-0732">Signal</keyword>
<gene>
    <name evidence="9" type="ORF">LPB137_12535</name>
</gene>
<evidence type="ECO:0000313" key="10">
    <source>
        <dbReference type="Proteomes" id="UP000186074"/>
    </source>
</evidence>
<dbReference type="EMBL" id="CP019070">
    <property type="protein sequence ID" value="APW66622.1"/>
    <property type="molecule type" value="Genomic_DNA"/>
</dbReference>
<evidence type="ECO:0000313" key="9">
    <source>
        <dbReference type="EMBL" id="APW66622.1"/>
    </source>
</evidence>
<evidence type="ECO:0000256" key="3">
    <source>
        <dbReference type="ARBA" id="ARBA00022448"/>
    </source>
</evidence>
<evidence type="ECO:0000256" key="8">
    <source>
        <dbReference type="SAM" id="SignalP"/>
    </source>
</evidence>
<evidence type="ECO:0000256" key="1">
    <source>
        <dbReference type="ARBA" id="ARBA00004442"/>
    </source>
</evidence>
<dbReference type="KEGG" id="alp:LPB137_12535"/>
<evidence type="ECO:0000256" key="5">
    <source>
        <dbReference type="ARBA" id="ARBA00022692"/>
    </source>
</evidence>
<dbReference type="STRING" id="1850254.LPB137_12535"/>
<dbReference type="PANTHER" id="PTHR30026">
    <property type="entry name" value="OUTER MEMBRANE PROTEIN TOLC"/>
    <property type="match status" value="1"/>
</dbReference>
<keyword evidence="5" id="KW-0812">Transmembrane</keyword>
<evidence type="ECO:0008006" key="11">
    <source>
        <dbReference type="Google" id="ProtNLM"/>
    </source>
</evidence>
<feature type="signal peptide" evidence="8">
    <location>
        <begin position="1"/>
        <end position="18"/>
    </location>
</feature>
<keyword evidence="6" id="KW-0472">Membrane</keyword>
<reference evidence="9 10" key="1">
    <citation type="submission" date="2017-01" db="EMBL/GenBank/DDBJ databases">
        <title>Genome sequencing of Arcobacter sp. LPB0137.</title>
        <authorList>
            <person name="Lee G.-W."/>
            <person name="Yi H."/>
        </authorList>
    </citation>
    <scope>NUCLEOTIDE SEQUENCE [LARGE SCALE GENOMIC DNA]</scope>
    <source>
        <strain evidence="9 10">LPB0137</strain>
    </source>
</reference>
<dbReference type="AlphaFoldDB" id="A0A1P8KPT6"/>
<comment type="subcellular location">
    <subcellularLocation>
        <location evidence="1">Cell outer membrane</location>
    </subcellularLocation>
</comment>
<dbReference type="PANTHER" id="PTHR30026:SF20">
    <property type="entry name" value="OUTER MEMBRANE PROTEIN TOLC"/>
    <property type="match status" value="1"/>
</dbReference>
<sequence length="453" mass="51008">MKFILAFLLIVNALYASVKEVTLSEAIKIALENNKQNKISKIALEIANVQYKQAISANYPAINAMVVGQRVKEDVIYQQRGTFELPADLAIALGRSSIPADIDATALGRDTVKGSLNLLYPLFTGGKISSVIEQAKLNKLLAMNTIKRTDLDVAYDIKKYFYGYVLTNELYKISKATLDSMTYVESLTKQFYESGDSLNVKKTDYLSIQVTLALIESIVAKIDANRFLVKSALANAMGLPWDSKIEAKYTNNELLPPKYSLSKLVQSAYKSNSDIRKMDIALKISKEQIKEQQAGHYPTLAIMGEVSHTYNSYKYGYLSDDKENSWNVGFAAEMPLFDGFRTTNMVAEKKLEKKKLHLLEDMIKDGVALQIKNELNTALIGFKQIQTLKKAKKLATNSRELHIRAYQIDAVTSQKVIESQYIESYVKADYLKYVHDYLMSLAKIDKLIGEEVR</sequence>
<dbReference type="RefSeq" id="WP_076088595.1">
    <property type="nucleotide sequence ID" value="NZ_CP019070.1"/>
</dbReference>
<evidence type="ECO:0000256" key="7">
    <source>
        <dbReference type="ARBA" id="ARBA00023237"/>
    </source>
</evidence>